<dbReference type="CDD" id="cd02910">
    <property type="entry name" value="cupin_Yhhw_N"/>
    <property type="match status" value="1"/>
</dbReference>
<keyword evidence="7" id="KW-1185">Reference proteome</keyword>
<dbReference type="InterPro" id="IPR041602">
    <property type="entry name" value="Quercetinase_C"/>
</dbReference>
<dbReference type="Pfam" id="PF02678">
    <property type="entry name" value="Pirin"/>
    <property type="match status" value="1"/>
</dbReference>
<keyword evidence="2" id="KW-0479">Metal-binding</keyword>
<accession>A0A514BNW4</accession>
<dbReference type="EMBL" id="CP041242">
    <property type="protein sequence ID" value="QDH69087.1"/>
    <property type="molecule type" value="Genomic_DNA"/>
</dbReference>
<evidence type="ECO:0000256" key="1">
    <source>
        <dbReference type="ARBA" id="ARBA00008416"/>
    </source>
</evidence>
<feature type="binding site" evidence="2">
    <location>
        <position position="57"/>
    </location>
    <ligand>
        <name>Fe cation</name>
        <dbReference type="ChEBI" id="CHEBI:24875"/>
    </ligand>
</feature>
<comment type="cofactor">
    <cofactor evidence="2">
        <name>Fe cation</name>
        <dbReference type="ChEBI" id="CHEBI:24875"/>
    </cofactor>
    <text evidence="2">Binds 1 Fe cation per subunit.</text>
</comment>
<dbReference type="OrthoDB" id="9780903at2"/>
<protein>
    <submittedName>
        <fullName evidence="6">Pirin family protein</fullName>
    </submittedName>
</protein>
<dbReference type="InterPro" id="IPR014710">
    <property type="entry name" value="RmlC-like_jellyroll"/>
</dbReference>
<dbReference type="GO" id="GO:0046872">
    <property type="term" value="F:metal ion binding"/>
    <property type="evidence" value="ECO:0007669"/>
    <property type="project" value="UniProtKB-KW"/>
</dbReference>
<feature type="binding site" evidence="2">
    <location>
        <position position="103"/>
    </location>
    <ligand>
        <name>Fe cation</name>
        <dbReference type="ChEBI" id="CHEBI:24875"/>
    </ligand>
</feature>
<evidence type="ECO:0000259" key="4">
    <source>
        <dbReference type="Pfam" id="PF02678"/>
    </source>
</evidence>
<dbReference type="InterPro" id="IPR003829">
    <property type="entry name" value="Pirin_N_dom"/>
</dbReference>
<dbReference type="RefSeq" id="WP_141622429.1">
    <property type="nucleotide sequence ID" value="NZ_CP041242.1"/>
</dbReference>
<dbReference type="KEGG" id="lyj:FKV23_02450"/>
<proteinExistence type="inferred from homology"/>
<name>A0A514BNW4_9GAMM</name>
<dbReference type="Gene3D" id="2.60.120.10">
    <property type="entry name" value="Jelly Rolls"/>
    <property type="match status" value="2"/>
</dbReference>
<dbReference type="Proteomes" id="UP000317199">
    <property type="component" value="Chromosome"/>
</dbReference>
<comment type="similarity">
    <text evidence="1 3">Belongs to the pirin family.</text>
</comment>
<dbReference type="PANTHER" id="PTHR43212">
    <property type="entry name" value="QUERCETIN 2,3-DIOXYGENASE"/>
    <property type="match status" value="1"/>
</dbReference>
<dbReference type="PANTHER" id="PTHR43212:SF3">
    <property type="entry name" value="QUERCETIN 2,3-DIOXYGENASE"/>
    <property type="match status" value="1"/>
</dbReference>
<gene>
    <name evidence="6" type="ORF">FKV23_02450</name>
</gene>
<sequence>MIIERRSGDRGRVQAGWLDSRHTFSFGHFYDPAWMGFGVLRVINEDRVAPGEGFPTHGHANMEILSYVLEGALAHKDSTGGGGVIRPGELQWMGAGHGVEHSEFNGSDTEPVHFLQIWIQPDRVNAEPGYAQREVAPPVAGGGWTLLASPDGIDGSLSMRQDARVLEARLGAGESAGYPLDPGRRYWLHLARGSARVGGRELRAGDALGYSEESGSLELKADDEVLALLFDLPG</sequence>
<evidence type="ECO:0000256" key="3">
    <source>
        <dbReference type="RuleBase" id="RU003457"/>
    </source>
</evidence>
<keyword evidence="2" id="KW-0408">Iron</keyword>
<dbReference type="InterPro" id="IPR011051">
    <property type="entry name" value="RmlC_Cupin_sf"/>
</dbReference>
<reference evidence="6 7" key="1">
    <citation type="submission" date="2019-06" db="EMBL/GenBank/DDBJ databases">
        <title>Lysobacter alkalisoli sp. nov. isolated from saline-alkali soil.</title>
        <authorList>
            <person name="Sun J.-Q."/>
            <person name="Xu L."/>
        </authorList>
    </citation>
    <scope>NUCLEOTIDE SEQUENCE [LARGE SCALE GENOMIC DNA]</scope>
    <source>
        <strain evidence="6 7">SJ-36</strain>
    </source>
</reference>
<dbReference type="Pfam" id="PF17954">
    <property type="entry name" value="Pirin_C_2"/>
    <property type="match status" value="1"/>
</dbReference>
<dbReference type="PIRSF" id="PIRSF006232">
    <property type="entry name" value="Pirin"/>
    <property type="match status" value="1"/>
</dbReference>
<organism evidence="6 7">
    <name type="scientific">Marilutibacter alkalisoli</name>
    <dbReference type="NCBI Taxonomy" id="2591633"/>
    <lineage>
        <taxon>Bacteria</taxon>
        <taxon>Pseudomonadati</taxon>
        <taxon>Pseudomonadota</taxon>
        <taxon>Gammaproteobacteria</taxon>
        <taxon>Lysobacterales</taxon>
        <taxon>Lysobacteraceae</taxon>
        <taxon>Marilutibacter</taxon>
    </lineage>
</organism>
<feature type="binding site" evidence="2">
    <location>
        <position position="101"/>
    </location>
    <ligand>
        <name>Fe cation</name>
        <dbReference type="ChEBI" id="CHEBI:24875"/>
    </ligand>
</feature>
<evidence type="ECO:0000313" key="7">
    <source>
        <dbReference type="Proteomes" id="UP000317199"/>
    </source>
</evidence>
<feature type="binding site" evidence="2">
    <location>
        <position position="59"/>
    </location>
    <ligand>
        <name>Fe cation</name>
        <dbReference type="ChEBI" id="CHEBI:24875"/>
    </ligand>
</feature>
<evidence type="ECO:0000313" key="6">
    <source>
        <dbReference type="EMBL" id="QDH69087.1"/>
    </source>
</evidence>
<dbReference type="InterPro" id="IPR012093">
    <property type="entry name" value="Pirin"/>
</dbReference>
<feature type="domain" description="Pirin N-terminal" evidence="4">
    <location>
        <begin position="12"/>
        <end position="119"/>
    </location>
</feature>
<evidence type="ECO:0000259" key="5">
    <source>
        <dbReference type="Pfam" id="PF17954"/>
    </source>
</evidence>
<feature type="domain" description="Quercetin 2,3-dioxygenase C-terminal cupin" evidence="5">
    <location>
        <begin position="146"/>
        <end position="232"/>
    </location>
</feature>
<evidence type="ECO:0000256" key="2">
    <source>
        <dbReference type="PIRSR" id="PIRSR006232-1"/>
    </source>
</evidence>
<dbReference type="SUPFAM" id="SSF51182">
    <property type="entry name" value="RmlC-like cupins"/>
    <property type="match status" value="1"/>
</dbReference>
<dbReference type="AlphaFoldDB" id="A0A514BNW4"/>